<dbReference type="GO" id="GO:0004867">
    <property type="term" value="F:serine-type endopeptidase inhibitor activity"/>
    <property type="evidence" value="ECO:0007669"/>
    <property type="project" value="InterPro"/>
</dbReference>
<name>A0AAD7WTN5_9TELE</name>
<feature type="domain" description="Serpin" evidence="2">
    <location>
        <begin position="60"/>
        <end position="417"/>
    </location>
</feature>
<organism evidence="3 4">
    <name type="scientific">Aldrovandia affinis</name>
    <dbReference type="NCBI Taxonomy" id="143900"/>
    <lineage>
        <taxon>Eukaryota</taxon>
        <taxon>Metazoa</taxon>
        <taxon>Chordata</taxon>
        <taxon>Craniata</taxon>
        <taxon>Vertebrata</taxon>
        <taxon>Euteleostomi</taxon>
        <taxon>Actinopterygii</taxon>
        <taxon>Neopterygii</taxon>
        <taxon>Teleostei</taxon>
        <taxon>Notacanthiformes</taxon>
        <taxon>Halosauridae</taxon>
        <taxon>Aldrovandia</taxon>
    </lineage>
</organism>
<comment type="similarity">
    <text evidence="1">Belongs to the serpin family.</text>
</comment>
<gene>
    <name evidence="3" type="ORF">AAFF_G00240820</name>
</gene>
<reference evidence="3" key="1">
    <citation type="journal article" date="2023" name="Science">
        <title>Genome structures resolve the early diversification of teleost fishes.</title>
        <authorList>
            <person name="Parey E."/>
            <person name="Louis A."/>
            <person name="Montfort J."/>
            <person name="Bouchez O."/>
            <person name="Roques C."/>
            <person name="Iampietro C."/>
            <person name="Lluch J."/>
            <person name="Castinel A."/>
            <person name="Donnadieu C."/>
            <person name="Desvignes T."/>
            <person name="Floi Bucao C."/>
            <person name="Jouanno E."/>
            <person name="Wen M."/>
            <person name="Mejri S."/>
            <person name="Dirks R."/>
            <person name="Jansen H."/>
            <person name="Henkel C."/>
            <person name="Chen W.J."/>
            <person name="Zahm M."/>
            <person name="Cabau C."/>
            <person name="Klopp C."/>
            <person name="Thompson A.W."/>
            <person name="Robinson-Rechavi M."/>
            <person name="Braasch I."/>
            <person name="Lecointre G."/>
            <person name="Bobe J."/>
            <person name="Postlethwait J.H."/>
            <person name="Berthelot C."/>
            <person name="Roest Crollius H."/>
            <person name="Guiguen Y."/>
        </authorList>
    </citation>
    <scope>NUCLEOTIDE SEQUENCE</scope>
    <source>
        <strain evidence="3">NC1722</strain>
    </source>
</reference>
<dbReference type="PROSITE" id="PS00284">
    <property type="entry name" value="SERPIN"/>
    <property type="match status" value="1"/>
</dbReference>
<dbReference type="InterPro" id="IPR000215">
    <property type="entry name" value="Serpin_fam"/>
</dbReference>
<dbReference type="InterPro" id="IPR023796">
    <property type="entry name" value="Serpin_dom"/>
</dbReference>
<dbReference type="EMBL" id="JAINUG010000032">
    <property type="protein sequence ID" value="KAJ8409061.1"/>
    <property type="molecule type" value="Genomic_DNA"/>
</dbReference>
<dbReference type="FunFam" id="3.30.497.10:FF:000001">
    <property type="entry name" value="Serine protease inhibitor"/>
    <property type="match status" value="1"/>
</dbReference>
<dbReference type="InterPro" id="IPR023795">
    <property type="entry name" value="Serpin_CS"/>
</dbReference>
<dbReference type="GO" id="GO:0007596">
    <property type="term" value="P:blood coagulation"/>
    <property type="evidence" value="ECO:0007669"/>
    <property type="project" value="InterPro"/>
</dbReference>
<keyword evidence="4" id="KW-1185">Reference proteome</keyword>
<evidence type="ECO:0000313" key="4">
    <source>
        <dbReference type="Proteomes" id="UP001221898"/>
    </source>
</evidence>
<dbReference type="Pfam" id="PF00079">
    <property type="entry name" value="Serpin"/>
    <property type="match status" value="1"/>
</dbReference>
<evidence type="ECO:0000259" key="2">
    <source>
        <dbReference type="SMART" id="SM00093"/>
    </source>
</evidence>
<dbReference type="AlphaFoldDB" id="A0AAD7WTN5"/>
<dbReference type="InterPro" id="IPR042178">
    <property type="entry name" value="Serpin_sf_1"/>
</dbReference>
<dbReference type="InterPro" id="IPR042185">
    <property type="entry name" value="Serpin_sf_2"/>
</dbReference>
<comment type="caution">
    <text evidence="3">The sequence shown here is derived from an EMBL/GenBank/DDBJ whole genome shotgun (WGS) entry which is preliminary data.</text>
</comment>
<accession>A0AAD7WTN5</accession>
<dbReference type="Gene3D" id="2.30.39.10">
    <property type="entry name" value="Alpha-1-antitrypsin, domain 1"/>
    <property type="match status" value="1"/>
</dbReference>
<dbReference type="CDD" id="cd02055">
    <property type="entry name" value="serpinA10_PZI"/>
    <property type="match status" value="1"/>
</dbReference>
<dbReference type="PANTHER" id="PTHR11461">
    <property type="entry name" value="SERINE PROTEASE INHIBITOR, SERPIN"/>
    <property type="match status" value="1"/>
</dbReference>
<sequence length="420" mass="46651">MKRGRGAENRWAEEKAATKMMKTGLLFLLPFASLLAAVGRAQDLSANVTELAAKNMDFVMGLYREIASSNDDNIFISPLCVSSALAVLSAGAQGATRAQVLQGLGLTPLEQDGQLEWIPELFQKLQWAVSRSEALQLDQATALFVHQRVEVETAFSNLIKKFFGADVNKVDFANMQASKSAINDYVKSMTRGKVGDVVSTLDPQAMLMLVSAVFFQGNWELPFSSNSTQEERFLVNKYKVVQVPMMFKVDKYYLAYDPFVKVGVLKLPYQGGVAMLVLLPDKDVDYTSIDEALTTERFLGWIKKLKKIKLEVQLPRFSLEQSYSMKKVLPDLGITNLFESTADLSGVSKEPALKLSEMLHKAAIDVKETGTMAAANTETQFSMLATPPRLTINRPFLFVIYHEATSMPLFIGRVIDPTKK</sequence>
<dbReference type="InterPro" id="IPR036186">
    <property type="entry name" value="Serpin_sf"/>
</dbReference>
<dbReference type="SUPFAM" id="SSF56574">
    <property type="entry name" value="Serpins"/>
    <property type="match status" value="1"/>
</dbReference>
<dbReference type="GO" id="GO:0005615">
    <property type="term" value="C:extracellular space"/>
    <property type="evidence" value="ECO:0007669"/>
    <property type="project" value="InterPro"/>
</dbReference>
<dbReference type="InterPro" id="IPR033835">
    <property type="entry name" value="PZI_serpin_dom"/>
</dbReference>
<dbReference type="SMART" id="SM00093">
    <property type="entry name" value="SERPIN"/>
    <property type="match status" value="1"/>
</dbReference>
<evidence type="ECO:0000313" key="3">
    <source>
        <dbReference type="EMBL" id="KAJ8409061.1"/>
    </source>
</evidence>
<dbReference type="Proteomes" id="UP001221898">
    <property type="component" value="Unassembled WGS sequence"/>
</dbReference>
<evidence type="ECO:0000256" key="1">
    <source>
        <dbReference type="RuleBase" id="RU000411"/>
    </source>
</evidence>
<protein>
    <recommendedName>
        <fullName evidence="2">Serpin domain-containing protein</fullName>
    </recommendedName>
</protein>
<proteinExistence type="inferred from homology"/>
<dbReference type="Gene3D" id="3.30.497.10">
    <property type="entry name" value="Antithrombin, subunit I, domain 2"/>
    <property type="match status" value="1"/>
</dbReference>
<dbReference type="PANTHER" id="PTHR11461:SF191">
    <property type="entry name" value="PROTEIN Z-DEPENDENT PROTEASE INHIBITOR"/>
    <property type="match status" value="1"/>
</dbReference>